<dbReference type="STRING" id="930128.SAMN05192532_102577"/>
<evidence type="ECO:0000256" key="1">
    <source>
        <dbReference type="SAM" id="Phobius"/>
    </source>
</evidence>
<proteinExistence type="predicted"/>
<name>A0A1I2BYT9_9BACI</name>
<keyword evidence="1" id="KW-1133">Transmembrane helix</keyword>
<evidence type="ECO:0000313" key="2">
    <source>
        <dbReference type="EMBL" id="SFE61058.1"/>
    </source>
</evidence>
<gene>
    <name evidence="2" type="ORF">SAMN05192532_102577</name>
</gene>
<feature type="transmembrane region" description="Helical" evidence="1">
    <location>
        <begin position="27"/>
        <end position="45"/>
    </location>
</feature>
<protein>
    <submittedName>
        <fullName evidence="2">Uncharacterized protein</fullName>
    </submittedName>
</protein>
<dbReference type="AlphaFoldDB" id="A0A1I2BYT9"/>
<reference evidence="2 3" key="1">
    <citation type="submission" date="2016-10" db="EMBL/GenBank/DDBJ databases">
        <authorList>
            <person name="de Groot N.N."/>
        </authorList>
    </citation>
    <scope>NUCLEOTIDE SEQUENCE [LARGE SCALE GENOMIC DNA]</scope>
    <source>
        <strain evidence="2 3">DSM 23995</strain>
    </source>
</reference>
<dbReference type="OrthoDB" id="2696663at2"/>
<keyword evidence="1" id="KW-0472">Membrane</keyword>
<dbReference type="EMBL" id="FONT01000002">
    <property type="protein sequence ID" value="SFE61058.1"/>
    <property type="molecule type" value="Genomic_DNA"/>
</dbReference>
<keyword evidence="1" id="KW-0812">Transmembrane</keyword>
<sequence length="60" mass="6821">MVLLIIFWVVVLACIVAAVKKKRALFLTLPIALMGVYVFVEIARLPMPIWDAIQLILNLR</sequence>
<dbReference type="RefSeq" id="WP_091659326.1">
    <property type="nucleotide sequence ID" value="NZ_FONT01000002.1"/>
</dbReference>
<organism evidence="2 3">
    <name type="scientific">Alteribacillus iranensis</name>
    <dbReference type="NCBI Taxonomy" id="930128"/>
    <lineage>
        <taxon>Bacteria</taxon>
        <taxon>Bacillati</taxon>
        <taxon>Bacillota</taxon>
        <taxon>Bacilli</taxon>
        <taxon>Bacillales</taxon>
        <taxon>Bacillaceae</taxon>
        <taxon>Alteribacillus</taxon>
    </lineage>
</organism>
<evidence type="ECO:0000313" key="3">
    <source>
        <dbReference type="Proteomes" id="UP000199516"/>
    </source>
</evidence>
<accession>A0A1I2BYT9</accession>
<keyword evidence="3" id="KW-1185">Reference proteome</keyword>
<dbReference type="Proteomes" id="UP000199516">
    <property type="component" value="Unassembled WGS sequence"/>
</dbReference>